<reference evidence="1 2" key="1">
    <citation type="submission" date="2018-11" db="EMBL/GenBank/DDBJ databases">
        <authorList>
            <consortium name="Pathogen Informatics"/>
        </authorList>
    </citation>
    <scope>NUCLEOTIDE SEQUENCE [LARGE SCALE GENOMIC DNA]</scope>
</reference>
<dbReference type="PANTHER" id="PTHR22954:SF3">
    <property type="entry name" value="PROTEIN CBG08539"/>
    <property type="match status" value="1"/>
</dbReference>
<dbReference type="Pfam" id="PF03564">
    <property type="entry name" value="DUF1759"/>
    <property type="match status" value="1"/>
</dbReference>
<dbReference type="Proteomes" id="UP000050761">
    <property type="component" value="Unassembled WGS sequence"/>
</dbReference>
<accession>A0A3P7UU58</accession>
<dbReference type="InterPro" id="IPR005312">
    <property type="entry name" value="DUF1759"/>
</dbReference>
<dbReference type="EMBL" id="UZAH01011615">
    <property type="protein sequence ID" value="VDO38741.1"/>
    <property type="molecule type" value="Genomic_DNA"/>
</dbReference>
<proteinExistence type="predicted"/>
<organism evidence="2 3">
    <name type="scientific">Heligmosomoides polygyrus</name>
    <name type="common">Parasitic roundworm</name>
    <dbReference type="NCBI Taxonomy" id="6339"/>
    <lineage>
        <taxon>Eukaryota</taxon>
        <taxon>Metazoa</taxon>
        <taxon>Ecdysozoa</taxon>
        <taxon>Nematoda</taxon>
        <taxon>Chromadorea</taxon>
        <taxon>Rhabditida</taxon>
        <taxon>Rhabditina</taxon>
        <taxon>Rhabditomorpha</taxon>
        <taxon>Strongyloidea</taxon>
        <taxon>Heligmosomidae</taxon>
        <taxon>Heligmosomoides</taxon>
    </lineage>
</organism>
<accession>A0A183FBU9</accession>
<gene>
    <name evidence="1" type="ORF">HPBE_LOCUS3642</name>
</gene>
<sequence length="208" mass="23221">MTKGTETTSRPSVEPTQYVKLPPFDLPDFSGDMHAFPEFWELFSVAIHNNNSVPTISKFLYLKGKLKGDALALIAPIQFSESNYHTAVQILRSTYMRPEVLRIRLFDQIEAVPPAKDTPMSQRTTLCTIKALWLQLEKLGEQPGTTGMILTIRSKFPHRTNDKVDDLKLVRDRDTECLGSRDPTAGGVKTTGSANITARICIPYPTPA</sequence>
<keyword evidence="2" id="KW-1185">Reference proteome</keyword>
<evidence type="ECO:0000313" key="1">
    <source>
        <dbReference type="EMBL" id="VDO38741.1"/>
    </source>
</evidence>
<dbReference type="AlphaFoldDB" id="A0A183FBU9"/>
<protein>
    <submittedName>
        <fullName evidence="1 3">Uncharacterized protein</fullName>
    </submittedName>
</protein>
<dbReference type="PANTHER" id="PTHR22954">
    <property type="entry name" value="RETROVIRAL PROTEASE-RELATED"/>
    <property type="match status" value="1"/>
</dbReference>
<evidence type="ECO:0000313" key="3">
    <source>
        <dbReference type="WBParaSite" id="HPBE_0000364101-mRNA-1"/>
    </source>
</evidence>
<dbReference type="WBParaSite" id="HPBE_0000364101-mRNA-1">
    <property type="protein sequence ID" value="HPBE_0000364101-mRNA-1"/>
    <property type="gene ID" value="HPBE_0000364101"/>
</dbReference>
<dbReference type="OrthoDB" id="5845709at2759"/>
<name>A0A183FBU9_HELPZ</name>
<evidence type="ECO:0000313" key="2">
    <source>
        <dbReference type="Proteomes" id="UP000050761"/>
    </source>
</evidence>
<reference evidence="3" key="2">
    <citation type="submission" date="2019-09" db="UniProtKB">
        <authorList>
            <consortium name="WormBaseParasite"/>
        </authorList>
    </citation>
    <scope>IDENTIFICATION</scope>
</reference>